<feature type="coiled-coil region" evidence="3">
    <location>
        <begin position="835"/>
        <end position="895"/>
    </location>
</feature>
<dbReference type="VEuPathDB" id="PlasmoDB:PGAL8A_00106300"/>
<evidence type="ECO:0000256" key="3">
    <source>
        <dbReference type="SAM" id="Coils"/>
    </source>
</evidence>
<dbReference type="PROSITE" id="PS50014">
    <property type="entry name" value="BROMODOMAIN_2"/>
    <property type="match status" value="1"/>
</dbReference>
<evidence type="ECO:0000256" key="1">
    <source>
        <dbReference type="ARBA" id="ARBA00023117"/>
    </source>
</evidence>
<evidence type="ECO:0000313" key="7">
    <source>
        <dbReference type="Proteomes" id="UP000220797"/>
    </source>
</evidence>
<feature type="region of interest" description="Disordered" evidence="4">
    <location>
        <begin position="76"/>
        <end position="161"/>
    </location>
</feature>
<dbReference type="SMART" id="SM00297">
    <property type="entry name" value="BROMO"/>
    <property type="match status" value="1"/>
</dbReference>
<evidence type="ECO:0000256" key="2">
    <source>
        <dbReference type="PROSITE-ProRule" id="PRU00035"/>
    </source>
</evidence>
<dbReference type="Gene3D" id="1.20.920.10">
    <property type="entry name" value="Bromodomain-like"/>
    <property type="match status" value="2"/>
</dbReference>
<sequence>METRRKFREKITKLKDLEENKINEKNDEIKTNKESLNENINELGITEKTNKNKDDNKEEKHLKICENITNNEKIENYEKPKNEEKNKSFVKNKIDDKINYSSNIIKDNKTSSNYDKNKKNSKPSISNENESLEHSELLKKSKPREKDDIKSKKRNNQLKKSHECINIDINIKEQGKNDEHNTKINENKMKIDLIERNNSNNDNEHIYYSHNTCIDRYYHDEIKNKSIEENEEIDEKKKKEKEKEKEDINSINKKKNEIEISKSKKKKDTEISANGNIYKKNILENSTEGKNSHSKTKKKSIDNNKNESLNIINNIEFTDSKKESNKLLKIEKEEEIENLDEKKDIEELLKNKEINDYTQKINETDNLNKRKDKSSELENKEEVINLIKDEKTNLKKNDEIQHLTHKGDDCNEIENDETIIVKRDKLLFDTIINDKHENEINSSIHVSENTNLEEFNKKSKLKNNHNEKNTLTKEITEENKGYESFLNRSIKRRLSQILDNMKKKQIFQMFNNPDDYGNICFDSKEEEKINTENEKNNKDQNSENEDIIELKSNNFLQCINLDIIYNKLHYNFYKNENEFNDDMFSIFNNIKRIIEVTDDKEEQMNLFILRNDALKNYENEFYKMLISIRGTKDAKKFITSQKHYNNEEEKYFSKILVNVNKDEKKENKNKNNKDEKLVKNSKTKQNISTRKKESEVKKVIKKEVNKNEKSLPLKKSNSSNVAKITNCEENVKDMNLSLNINSNLSNIDNNEIKKENLNDINYNEMNYEMNNNLSCEETNNINKKVNEENDEILKDDINNKRKENTKITKNVVKEKEKKNKKTDTIKNELSKSKEVDIIENKNSEKNEKIIEKKDEKIIEKKNEKIIEKKDEKIIEKKHEKILEKKDENLKEEKKDNLCNDKTGKNEIKRILNQWEKILRDNILKLLKNDSNSFYFKIPVLEDKSISDNIKEEYKMKIKKPMDYTTISKNLSDGFYKRPIDFYLDMKLIYKNCLDFNPGISENQYIIDAAKSSDEKFDNLWNKWKEKIFNNYCDLNNNIFNLSYYLEFFKKITKKKKKYSTIYAMWVDYLISNKIELNDFCKLRNFKIEELNEKCKSKIDLNDINLKDYKKLNKNNLLFYIFKEEYQNILNLKKEEKITKNFDEEEITKKKDGEVSHEGNSKIKIILRDSKIGQNYGDKLKEKQDSLLTNILKEKKKKKKKKNVIFFEENVFDNYLDNKKSCMIKYDKNVFITDCFYYKNIFKNLDELIDENLKKENESDILKVEPSDNDSHIEENHSHKETPLTVLNGKNEKIEGEITNENVLLTKNNNKLNELDSNNKNNYPNEKPEEKNCNINSYKCNEIHENDKISLNTQPSVKNDKKLFLKDKKIYLNIKKKEINKIICKEFQDDYEESISDHNSSHEKIILKEDSLNDLENVNMKQNNVFNIKDQEISNNYINNINNNSYNDNHNLNNNVSTELNEYENLIYKEEKTQSGKKRNIYEKNPDDISNIVKKYKGYSETKKFDLNSLNHAEKKDNNKKAHNLLNNNDDDVLFNLSNKNFFNFHILFEKNKKLKEEFFLKNQIIEKTLLLNLKMEYSKFIDTSFFPVSNTCFYNHYFDDNFFFFIRSSFKLDLFIKIQRKNIFLSEEKYFEFLKIHLMNKCKQNNDIKFYLSNYTSNDDDTLIQILEKCFKNLNSEYDTSNSLLLYDAINEISFLLSQIRIYIKEIDILLRLDIDKKTNITTISILKKKL</sequence>
<keyword evidence="7" id="KW-1185">Reference proteome</keyword>
<gene>
    <name evidence="6" type="ORF">PGAL8A_00106300</name>
</gene>
<feature type="compositionally biased region" description="Basic and acidic residues" evidence="4">
    <location>
        <begin position="131"/>
        <end position="150"/>
    </location>
</feature>
<dbReference type="SUPFAM" id="SSF47370">
    <property type="entry name" value="Bromodomain"/>
    <property type="match status" value="1"/>
</dbReference>
<dbReference type="InterPro" id="IPR001487">
    <property type="entry name" value="Bromodomain"/>
</dbReference>
<keyword evidence="1 2" id="KW-0103">Bromodomain</keyword>
<dbReference type="EMBL" id="CVMV01000015">
    <property type="protein sequence ID" value="CRG93358.1"/>
    <property type="molecule type" value="Genomic_DNA"/>
</dbReference>
<organism evidence="6 7">
    <name type="scientific">Plasmodium gallinaceum</name>
    <dbReference type="NCBI Taxonomy" id="5849"/>
    <lineage>
        <taxon>Eukaryota</taxon>
        <taxon>Sar</taxon>
        <taxon>Alveolata</taxon>
        <taxon>Apicomplexa</taxon>
        <taxon>Aconoidasida</taxon>
        <taxon>Haemosporida</taxon>
        <taxon>Plasmodiidae</taxon>
        <taxon>Plasmodium</taxon>
        <taxon>Plasmodium (Haemamoeba)</taxon>
    </lineage>
</organism>
<dbReference type="PANTHER" id="PTHR15398:SF4">
    <property type="entry name" value="BROMODOMAIN-CONTAINING PROTEIN 8 ISOFORM X1"/>
    <property type="match status" value="1"/>
</dbReference>
<feature type="compositionally biased region" description="Basic and acidic residues" evidence="4">
    <location>
        <begin position="76"/>
        <end position="98"/>
    </location>
</feature>
<name>A0A1J1GLS2_PLAGA</name>
<dbReference type="InterPro" id="IPR036427">
    <property type="entry name" value="Bromodomain-like_sf"/>
</dbReference>
<evidence type="ECO:0000313" key="6">
    <source>
        <dbReference type="EMBL" id="CRG93358.1"/>
    </source>
</evidence>
<feature type="region of interest" description="Disordered" evidence="4">
    <location>
        <begin position="664"/>
        <end position="694"/>
    </location>
</feature>
<comment type="caution">
    <text evidence="6">The sequence shown here is derived from an EMBL/GenBank/DDBJ whole genome shotgun (WGS) entry which is preliminary data.</text>
</comment>
<dbReference type="Proteomes" id="UP000220797">
    <property type="component" value="Unassembled WGS sequence"/>
</dbReference>
<dbReference type="Pfam" id="PF00439">
    <property type="entry name" value="Bromodomain"/>
    <property type="match status" value="1"/>
</dbReference>
<accession>A0A1J1GLS2</accession>
<evidence type="ECO:0000256" key="4">
    <source>
        <dbReference type="SAM" id="MobiDB-lite"/>
    </source>
</evidence>
<keyword evidence="3" id="KW-0175">Coiled coil</keyword>
<dbReference type="OMA" id="KQMDKQM"/>
<feature type="region of interest" description="Disordered" evidence="4">
    <location>
        <begin position="282"/>
        <end position="303"/>
    </location>
</feature>
<evidence type="ECO:0000259" key="5">
    <source>
        <dbReference type="PROSITE" id="PS50014"/>
    </source>
</evidence>
<dbReference type="GeneID" id="39729589"/>
<feature type="coiled-coil region" evidence="3">
    <location>
        <begin position="322"/>
        <end position="397"/>
    </location>
</feature>
<dbReference type="GO" id="GO:0035267">
    <property type="term" value="C:NuA4 histone acetyltransferase complex"/>
    <property type="evidence" value="ECO:0007669"/>
    <property type="project" value="TreeGrafter"/>
</dbReference>
<reference evidence="6" key="1">
    <citation type="submission" date="2015-04" db="EMBL/GenBank/DDBJ databases">
        <authorList>
            <consortium name="Pathogen Informatics"/>
        </authorList>
    </citation>
    <scope>NUCLEOTIDE SEQUENCE [LARGE SCALE GENOMIC DNA]</scope>
    <source>
        <strain evidence="6">8A</strain>
    </source>
</reference>
<dbReference type="OrthoDB" id="21449at2759"/>
<protein>
    <submittedName>
        <fullName evidence="6">Bromodomain protein, putative</fullName>
    </submittedName>
</protein>
<feature type="domain" description="Bromo" evidence="5">
    <location>
        <begin position="927"/>
        <end position="1003"/>
    </location>
</feature>
<dbReference type="PANTHER" id="PTHR15398">
    <property type="entry name" value="BROMODOMAIN-CONTAINING PROTEIN 8"/>
    <property type="match status" value="1"/>
</dbReference>
<feature type="coiled-coil region" evidence="3">
    <location>
        <begin position="7"/>
        <end position="46"/>
    </location>
</feature>
<feature type="compositionally biased region" description="Basic and acidic residues" evidence="4">
    <location>
        <begin position="664"/>
        <end position="678"/>
    </location>
</feature>
<feature type="coiled-coil region" evidence="3">
    <location>
        <begin position="1237"/>
        <end position="1264"/>
    </location>
</feature>
<dbReference type="RefSeq" id="XP_028526180.1">
    <property type="nucleotide sequence ID" value="XM_028673355.1"/>
</dbReference>
<feature type="coiled-coil region" evidence="3">
    <location>
        <begin position="219"/>
        <end position="261"/>
    </location>
</feature>
<proteinExistence type="predicted"/>